<comment type="caution">
    <text evidence="2">The sequence shown here is derived from an EMBL/GenBank/DDBJ whole genome shotgun (WGS) entry which is preliminary data.</text>
</comment>
<gene>
    <name evidence="2" type="ORF">GCM10012289_30080</name>
</gene>
<dbReference type="Pfam" id="PF13474">
    <property type="entry name" value="SnoaL_3"/>
    <property type="match status" value="1"/>
</dbReference>
<dbReference type="RefSeq" id="WP_225262734.1">
    <property type="nucleotide sequence ID" value="NZ_BMNH01000007.1"/>
</dbReference>
<dbReference type="Gene3D" id="3.10.450.50">
    <property type="match status" value="1"/>
</dbReference>
<keyword evidence="3" id="KW-1185">Reference proteome</keyword>
<accession>A0A917Z057</accession>
<evidence type="ECO:0000259" key="1">
    <source>
        <dbReference type="Pfam" id="PF13474"/>
    </source>
</evidence>
<evidence type="ECO:0000313" key="2">
    <source>
        <dbReference type="EMBL" id="GGO69294.1"/>
    </source>
</evidence>
<dbReference type="InterPro" id="IPR032710">
    <property type="entry name" value="NTF2-like_dom_sf"/>
</dbReference>
<protein>
    <recommendedName>
        <fullName evidence="1">SnoaL-like domain-containing protein</fullName>
    </recommendedName>
</protein>
<name>A0A917Z057_9ACTN</name>
<feature type="domain" description="SnoaL-like" evidence="1">
    <location>
        <begin position="39"/>
        <end position="160"/>
    </location>
</feature>
<proteinExistence type="predicted"/>
<organism evidence="2 3">
    <name type="scientific">Nonomuraea cavernae</name>
    <dbReference type="NCBI Taxonomy" id="2045107"/>
    <lineage>
        <taxon>Bacteria</taxon>
        <taxon>Bacillati</taxon>
        <taxon>Actinomycetota</taxon>
        <taxon>Actinomycetes</taxon>
        <taxon>Streptosporangiales</taxon>
        <taxon>Streptosporangiaceae</taxon>
        <taxon>Nonomuraea</taxon>
    </lineage>
</organism>
<sequence length="175" mass="19846">MTAWPTPTTTTTTTTTTTGYHEELTDMSKTADKTAEKEIREHFEEWFRDAAAKDLDAVMTKIADDAVSYEHDAPLVYTGARAIRESCRQGFEVMAGELRWDIPDLRVMVRDDLAVSWGLNRMRAQEPGGEPVELWSRGTRVFQRIDGAWKMIHQHVSYPVDSETGRAATGLRPDR</sequence>
<dbReference type="EMBL" id="BMNH01000007">
    <property type="protein sequence ID" value="GGO69294.1"/>
    <property type="molecule type" value="Genomic_DNA"/>
</dbReference>
<reference evidence="2" key="1">
    <citation type="journal article" date="2014" name="Int. J. Syst. Evol. Microbiol.">
        <title>Complete genome sequence of Corynebacterium casei LMG S-19264T (=DSM 44701T), isolated from a smear-ripened cheese.</title>
        <authorList>
            <consortium name="US DOE Joint Genome Institute (JGI-PGF)"/>
            <person name="Walter F."/>
            <person name="Albersmeier A."/>
            <person name="Kalinowski J."/>
            <person name="Ruckert C."/>
        </authorList>
    </citation>
    <scope>NUCLEOTIDE SEQUENCE</scope>
    <source>
        <strain evidence="2">CGMCC 4.7368</strain>
    </source>
</reference>
<evidence type="ECO:0000313" key="3">
    <source>
        <dbReference type="Proteomes" id="UP000646523"/>
    </source>
</evidence>
<dbReference type="SUPFAM" id="SSF54427">
    <property type="entry name" value="NTF2-like"/>
    <property type="match status" value="1"/>
</dbReference>
<dbReference type="InterPro" id="IPR037401">
    <property type="entry name" value="SnoaL-like"/>
</dbReference>
<dbReference type="Proteomes" id="UP000646523">
    <property type="component" value="Unassembled WGS sequence"/>
</dbReference>
<dbReference type="AlphaFoldDB" id="A0A917Z057"/>
<reference evidence="2" key="2">
    <citation type="submission" date="2020-09" db="EMBL/GenBank/DDBJ databases">
        <authorList>
            <person name="Sun Q."/>
            <person name="Zhou Y."/>
        </authorList>
    </citation>
    <scope>NUCLEOTIDE SEQUENCE</scope>
    <source>
        <strain evidence="2">CGMCC 4.7368</strain>
    </source>
</reference>